<accession>A0ACC2TF02</accession>
<evidence type="ECO:0000313" key="1">
    <source>
        <dbReference type="EMBL" id="KAJ9073122.1"/>
    </source>
</evidence>
<organism evidence="1 2">
    <name type="scientific">Entomophthora muscae</name>
    <dbReference type="NCBI Taxonomy" id="34485"/>
    <lineage>
        <taxon>Eukaryota</taxon>
        <taxon>Fungi</taxon>
        <taxon>Fungi incertae sedis</taxon>
        <taxon>Zoopagomycota</taxon>
        <taxon>Entomophthoromycotina</taxon>
        <taxon>Entomophthoromycetes</taxon>
        <taxon>Entomophthorales</taxon>
        <taxon>Entomophthoraceae</taxon>
        <taxon>Entomophthora</taxon>
    </lineage>
</organism>
<sequence length="1040" mass="114139">MSNVLQLIASSKNSRVDGKVKVLSQISDLLKNQDVTDNQEKAIEDLISLLNSSIKAPQLPLALKAIETAVTVLEFLISNSQPLKTYVTLILPNLLERLGDAKERVRDASMKALVDSWRILSVGDSTKESGPQRRTKALEHFSKLLIDIGFTHKAPWGREQSLSLCINCIAKDPDFPLQKFTMSALSLAEDNNEAVREIAKTLLLDFFPVVSQESKTSLQRALADSTLKKGLTDQLTQRILGTSKPSSSAQQGHRQTLSGTEIPPSLQCLFEGPDTNREKPETPGLSSASSDASAPDSRTSALSLRSPPQLGALQSVQPSNVYDSKDLQRRLVLLSKAFVGKESDLNWDFRDRELHNFRQLLRGNASTNYIEQLGNFLKEFMESLNKTLLSLRTTLVISALNTVADLSEFLPDGALDPYCVLIFPTLLKCASSTKKLLAETSHSTLLTYLAHSSYNPKALSLICSSLSDRSVQLRIYAVSYLISFLTRHSNKPQQFEKKGLQVGLELVKSGLSRSLGDANPKARELARQAFSIFQNTWPTEAQILLKSLDANARKQLAHVAPDSSSTTAPTLAAQSSTRLGAARTRATEAPSTTRPASSLKTLRTQKSCISLRATPVTRPSSVMVTTSDRQALNRGAKPSTLFRSPSMIGLPLLTEESFYSPPRDLNTGTFATDPGISRIPRPPIISQRSPSAANSRPASVAGHHRSTISTSRSTPKARPLSLLSPTSISRNSLSMVKASSEGSEANSPRLRHKKGASSSQPTSSKYTMSTIVEKPTSPKPIPPVKTAPVSNGTNESNPQAELHKLLDQKLSFNSIESRKLLRLSRELPLPDNKIAWIRSKNFSRLMEDCISHIQTADHSSDTILNSISLLVSLIKNQAALCDPYAADILRTLVDCQRSKLRDISSLAEDALKDFALQIDPVDCFNITVRHLHLCLLIEKGSLPEFEDLVTPTSSCYFVLSLVIPRLSQRFLFNVQSELDSLVGLGFHHGSTTVRHHVLALVLAIQSHLDPNQTIEEFFPRLTPAQLKLVNLYIETDSFSS</sequence>
<dbReference type="EMBL" id="QTSX02002932">
    <property type="protein sequence ID" value="KAJ9073122.1"/>
    <property type="molecule type" value="Genomic_DNA"/>
</dbReference>
<proteinExistence type="predicted"/>
<keyword evidence="2" id="KW-1185">Reference proteome</keyword>
<reference evidence="1" key="1">
    <citation type="submission" date="2022-04" db="EMBL/GenBank/DDBJ databases">
        <title>Genome of the entomopathogenic fungus Entomophthora muscae.</title>
        <authorList>
            <person name="Elya C."/>
            <person name="Lovett B.R."/>
            <person name="Lee E."/>
            <person name="Macias A.M."/>
            <person name="Hajek A.E."/>
            <person name="De Bivort B.L."/>
            <person name="Kasson M.T."/>
            <person name="De Fine Licht H.H."/>
            <person name="Stajich J.E."/>
        </authorList>
    </citation>
    <scope>NUCLEOTIDE SEQUENCE</scope>
    <source>
        <strain evidence="1">Berkeley</strain>
    </source>
</reference>
<name>A0ACC2TF02_9FUNG</name>
<protein>
    <submittedName>
        <fullName evidence="1">Suppressor of tub2 mutation</fullName>
    </submittedName>
</protein>
<gene>
    <name evidence="1" type="primary">STU1_1</name>
    <name evidence="1" type="ORF">DSO57_1020011</name>
</gene>
<dbReference type="Proteomes" id="UP001165960">
    <property type="component" value="Unassembled WGS sequence"/>
</dbReference>
<evidence type="ECO:0000313" key="2">
    <source>
        <dbReference type="Proteomes" id="UP001165960"/>
    </source>
</evidence>
<comment type="caution">
    <text evidence="1">The sequence shown here is derived from an EMBL/GenBank/DDBJ whole genome shotgun (WGS) entry which is preliminary data.</text>
</comment>